<feature type="region of interest" description="Disordered" evidence="1">
    <location>
        <begin position="1"/>
        <end position="20"/>
    </location>
</feature>
<sequence length="259" mass="28559">MEENSAIASTTPLATSTATIDNNVLEQQQQIAPTPTRKRATSFIRKKPPLERADGPTPEVIVTKPSPEQTIISLGLRPDNSTLVHVLVHRESEEYKEEDEDNERDIASPASNGMEKPKPPQIRISPGASDIHLADFTADKQPIVQIMVESPKEPPRGDFSAVCEETPIPITEPIDVNVQGDTSKVFYDYHPDDINEIVVLETLTEESPKLDDHALPALPDIPSSTTDIDNDNDNDSDNDSDNNDDNGDHLTKSFQQDFS</sequence>
<feature type="region of interest" description="Disordered" evidence="1">
    <location>
        <begin position="91"/>
        <end position="126"/>
    </location>
</feature>
<dbReference type="Proteomes" id="UP000092445">
    <property type="component" value="Unassembled WGS sequence"/>
</dbReference>
<evidence type="ECO:0000256" key="1">
    <source>
        <dbReference type="SAM" id="MobiDB-lite"/>
    </source>
</evidence>
<feature type="region of interest" description="Disordered" evidence="1">
    <location>
        <begin position="25"/>
        <end position="66"/>
    </location>
</feature>
<feature type="region of interest" description="Disordered" evidence="1">
    <location>
        <begin position="207"/>
        <end position="259"/>
    </location>
</feature>
<protein>
    <submittedName>
        <fullName evidence="2">Uncharacterized protein</fullName>
    </submittedName>
</protein>
<proteinExistence type="predicted"/>
<dbReference type="AlphaFoldDB" id="A0A1B0A966"/>
<name>A0A1B0A966_GLOPL</name>
<reference evidence="2" key="2">
    <citation type="submission" date="2020-05" db="UniProtKB">
        <authorList>
            <consortium name="EnsemblMetazoa"/>
        </authorList>
    </citation>
    <scope>IDENTIFICATION</scope>
    <source>
        <strain evidence="2">IAEA</strain>
    </source>
</reference>
<keyword evidence="3" id="KW-1185">Reference proteome</keyword>
<feature type="compositionally biased region" description="Acidic residues" evidence="1">
    <location>
        <begin position="94"/>
        <end position="103"/>
    </location>
</feature>
<feature type="compositionally biased region" description="Acidic residues" evidence="1">
    <location>
        <begin position="228"/>
        <end position="245"/>
    </location>
</feature>
<organism evidence="2 3">
    <name type="scientific">Glossina pallidipes</name>
    <name type="common">Tsetse fly</name>
    <dbReference type="NCBI Taxonomy" id="7398"/>
    <lineage>
        <taxon>Eukaryota</taxon>
        <taxon>Metazoa</taxon>
        <taxon>Ecdysozoa</taxon>
        <taxon>Arthropoda</taxon>
        <taxon>Hexapoda</taxon>
        <taxon>Insecta</taxon>
        <taxon>Pterygota</taxon>
        <taxon>Neoptera</taxon>
        <taxon>Endopterygota</taxon>
        <taxon>Diptera</taxon>
        <taxon>Brachycera</taxon>
        <taxon>Muscomorpha</taxon>
        <taxon>Hippoboscoidea</taxon>
        <taxon>Glossinidae</taxon>
        <taxon>Glossina</taxon>
    </lineage>
</organism>
<dbReference type="STRING" id="7398.A0A1B0A966"/>
<dbReference type="VEuPathDB" id="VectorBase:GPAI038264"/>
<evidence type="ECO:0000313" key="2">
    <source>
        <dbReference type="EnsemblMetazoa" id="GPAI038264-PA"/>
    </source>
</evidence>
<feature type="compositionally biased region" description="Low complexity" evidence="1">
    <location>
        <begin position="1"/>
        <end position="19"/>
    </location>
</feature>
<dbReference type="EnsemblMetazoa" id="GPAI038264-RA">
    <property type="protein sequence ID" value="GPAI038264-PA"/>
    <property type="gene ID" value="GPAI038264"/>
</dbReference>
<reference evidence="3" key="1">
    <citation type="submission" date="2014-03" db="EMBL/GenBank/DDBJ databases">
        <authorList>
            <person name="Aksoy S."/>
            <person name="Warren W."/>
            <person name="Wilson R.K."/>
        </authorList>
    </citation>
    <scope>NUCLEOTIDE SEQUENCE [LARGE SCALE GENOMIC DNA]</scope>
    <source>
        <strain evidence="3">IAEA</strain>
    </source>
</reference>
<feature type="compositionally biased region" description="Basic residues" evidence="1">
    <location>
        <begin position="36"/>
        <end position="47"/>
    </location>
</feature>
<accession>A0A1B0A966</accession>
<evidence type="ECO:0000313" key="3">
    <source>
        <dbReference type="Proteomes" id="UP000092445"/>
    </source>
</evidence>